<comment type="caution">
    <text evidence="1">The sequence shown here is derived from an EMBL/GenBank/DDBJ whole genome shotgun (WGS) entry which is preliminary data.</text>
</comment>
<accession>A0A0F9GEN3</accession>
<reference evidence="1" key="1">
    <citation type="journal article" date="2015" name="Nature">
        <title>Complex archaea that bridge the gap between prokaryotes and eukaryotes.</title>
        <authorList>
            <person name="Spang A."/>
            <person name="Saw J.H."/>
            <person name="Jorgensen S.L."/>
            <person name="Zaremba-Niedzwiedzka K."/>
            <person name="Martijn J."/>
            <person name="Lind A.E."/>
            <person name="van Eijk R."/>
            <person name="Schleper C."/>
            <person name="Guy L."/>
            <person name="Ettema T.J."/>
        </authorList>
    </citation>
    <scope>NUCLEOTIDE SEQUENCE</scope>
</reference>
<organism evidence="1">
    <name type="scientific">marine sediment metagenome</name>
    <dbReference type="NCBI Taxonomy" id="412755"/>
    <lineage>
        <taxon>unclassified sequences</taxon>
        <taxon>metagenomes</taxon>
        <taxon>ecological metagenomes</taxon>
    </lineage>
</organism>
<name>A0A0F9GEN3_9ZZZZ</name>
<evidence type="ECO:0000313" key="1">
    <source>
        <dbReference type="EMBL" id="KKL89001.1"/>
    </source>
</evidence>
<dbReference type="AlphaFoldDB" id="A0A0F9GEN3"/>
<proteinExistence type="predicted"/>
<protein>
    <submittedName>
        <fullName evidence="1">Uncharacterized protein</fullName>
    </submittedName>
</protein>
<gene>
    <name evidence="1" type="ORF">LCGC14_1919050</name>
</gene>
<dbReference type="EMBL" id="LAZR01020403">
    <property type="protein sequence ID" value="KKL89001.1"/>
    <property type="molecule type" value="Genomic_DNA"/>
</dbReference>
<sequence>MGLTIHYKLHADPCPSTQARQLVERLHQRALDLPFGEVGDIVEYEGNDCDFRQREEGDPARWLLVQSRWMTDTELVPPRHIIAFSTWPAEGCEQANFGLGMYPAAGPGWHWASFCKTQYASNPDYEGISNFLRAHFTVVRLLDHAQELGILEAVIDESGFWQKRDAKDLVETVGRWNQIIAGLVGQYKDLLGNEVVAEITNYPDFEHLEAKARDRNRPRSSE</sequence>